<evidence type="ECO:0000313" key="3">
    <source>
        <dbReference type="Proteomes" id="UP000190648"/>
    </source>
</evidence>
<dbReference type="Proteomes" id="UP000190648">
    <property type="component" value="Unassembled WGS sequence"/>
</dbReference>
<sequence>MQRHGCGRLPAVLLALNRELTHQELLDATESEISGTANGLPEVHDRRERSCAPPVKQGQAQKPRQERVLREEAV</sequence>
<dbReference type="EMBL" id="LSYS01007721">
    <property type="protein sequence ID" value="OPJ70805.1"/>
    <property type="molecule type" value="Genomic_DNA"/>
</dbReference>
<keyword evidence="3" id="KW-1185">Reference proteome</keyword>
<protein>
    <submittedName>
        <fullName evidence="2">Uncharacterized protein</fullName>
    </submittedName>
</protein>
<dbReference type="AlphaFoldDB" id="A0A1V4JFJ3"/>
<proteinExistence type="predicted"/>
<gene>
    <name evidence="2" type="ORF">AV530_017171</name>
</gene>
<feature type="compositionally biased region" description="Basic and acidic residues" evidence="1">
    <location>
        <begin position="63"/>
        <end position="74"/>
    </location>
</feature>
<organism evidence="2 3">
    <name type="scientific">Patagioenas fasciata monilis</name>
    <dbReference type="NCBI Taxonomy" id="372326"/>
    <lineage>
        <taxon>Eukaryota</taxon>
        <taxon>Metazoa</taxon>
        <taxon>Chordata</taxon>
        <taxon>Craniata</taxon>
        <taxon>Vertebrata</taxon>
        <taxon>Euteleostomi</taxon>
        <taxon>Archelosauria</taxon>
        <taxon>Archosauria</taxon>
        <taxon>Dinosauria</taxon>
        <taxon>Saurischia</taxon>
        <taxon>Theropoda</taxon>
        <taxon>Coelurosauria</taxon>
        <taxon>Aves</taxon>
        <taxon>Neognathae</taxon>
        <taxon>Neoaves</taxon>
        <taxon>Columbimorphae</taxon>
        <taxon>Columbiformes</taxon>
        <taxon>Columbidae</taxon>
        <taxon>Patagioenas</taxon>
    </lineage>
</organism>
<evidence type="ECO:0000313" key="2">
    <source>
        <dbReference type="EMBL" id="OPJ70805.1"/>
    </source>
</evidence>
<evidence type="ECO:0000256" key="1">
    <source>
        <dbReference type="SAM" id="MobiDB-lite"/>
    </source>
</evidence>
<accession>A0A1V4JFJ3</accession>
<reference evidence="2 3" key="1">
    <citation type="submission" date="2016-02" db="EMBL/GenBank/DDBJ databases">
        <title>Band-tailed pigeon sequencing and assembly.</title>
        <authorList>
            <person name="Soares A.E."/>
            <person name="Novak B.J."/>
            <person name="Rice E.S."/>
            <person name="O'Connell B."/>
            <person name="Chang D."/>
            <person name="Weber S."/>
            <person name="Shapiro B."/>
        </authorList>
    </citation>
    <scope>NUCLEOTIDE SEQUENCE [LARGE SCALE GENOMIC DNA]</scope>
    <source>
        <strain evidence="2">BTP2013</strain>
        <tissue evidence="2">Blood</tissue>
    </source>
</reference>
<feature type="region of interest" description="Disordered" evidence="1">
    <location>
        <begin position="31"/>
        <end position="74"/>
    </location>
</feature>
<comment type="caution">
    <text evidence="2">The sequence shown here is derived from an EMBL/GenBank/DDBJ whole genome shotgun (WGS) entry which is preliminary data.</text>
</comment>
<name>A0A1V4JFJ3_PATFA</name>